<evidence type="ECO:0000313" key="4">
    <source>
        <dbReference type="Proteomes" id="UP001430804"/>
    </source>
</evidence>
<feature type="transmembrane region" description="Helical" evidence="2">
    <location>
        <begin position="84"/>
        <end position="103"/>
    </location>
</feature>
<keyword evidence="4" id="KW-1185">Reference proteome</keyword>
<feature type="region of interest" description="Disordered" evidence="1">
    <location>
        <begin position="1"/>
        <end position="37"/>
    </location>
</feature>
<gene>
    <name evidence="3" type="ORF">KY465_12360</name>
</gene>
<protein>
    <submittedName>
        <fullName evidence="3">Uncharacterized protein</fullName>
    </submittedName>
</protein>
<organism evidence="3 4">
    <name type="scientific">Pseudohoeflea coraliihabitans</name>
    <dbReference type="NCBI Taxonomy" id="2860393"/>
    <lineage>
        <taxon>Bacteria</taxon>
        <taxon>Pseudomonadati</taxon>
        <taxon>Pseudomonadota</taxon>
        <taxon>Alphaproteobacteria</taxon>
        <taxon>Hyphomicrobiales</taxon>
        <taxon>Rhizobiaceae</taxon>
        <taxon>Pseudohoeflea</taxon>
    </lineage>
</organism>
<dbReference type="Proteomes" id="UP001430804">
    <property type="component" value="Unassembled WGS sequence"/>
</dbReference>
<reference evidence="3" key="1">
    <citation type="submission" date="2021-07" db="EMBL/GenBank/DDBJ databases">
        <title>Pseudohoeflea marina sp. nov. a polyhydroxyalcanoate-producing bacterium.</title>
        <authorList>
            <person name="Zheng W."/>
            <person name="Yu S."/>
            <person name="Huang Y."/>
        </authorList>
    </citation>
    <scope>NUCLEOTIDE SEQUENCE</scope>
    <source>
        <strain evidence="3">DP4N28-3</strain>
    </source>
</reference>
<comment type="caution">
    <text evidence="3">The sequence shown here is derived from an EMBL/GenBank/DDBJ whole genome shotgun (WGS) entry which is preliminary data.</text>
</comment>
<evidence type="ECO:0000256" key="1">
    <source>
        <dbReference type="SAM" id="MobiDB-lite"/>
    </source>
</evidence>
<dbReference type="EMBL" id="JAHWQX010000003">
    <property type="protein sequence ID" value="MBW3098076.1"/>
    <property type="molecule type" value="Genomic_DNA"/>
</dbReference>
<dbReference type="RefSeq" id="WP_219202013.1">
    <property type="nucleotide sequence ID" value="NZ_JAHWQX010000003.1"/>
</dbReference>
<evidence type="ECO:0000313" key="3">
    <source>
        <dbReference type="EMBL" id="MBW3098076.1"/>
    </source>
</evidence>
<keyword evidence="2" id="KW-0472">Membrane</keyword>
<feature type="transmembrane region" description="Helical" evidence="2">
    <location>
        <begin position="115"/>
        <end position="138"/>
    </location>
</feature>
<name>A0ABS6WQ21_9HYPH</name>
<keyword evidence="2" id="KW-0812">Transmembrane</keyword>
<accession>A0ABS6WQ21</accession>
<keyword evidence="2" id="KW-1133">Transmembrane helix</keyword>
<proteinExistence type="predicted"/>
<evidence type="ECO:0000256" key="2">
    <source>
        <dbReference type="SAM" id="Phobius"/>
    </source>
</evidence>
<sequence length="169" mass="17535">MPEKWTTTSGDTTGAGGTFSPPSRAGGSGGPRSSHAPVLVGGGGDSLDYTITRTAPESLLRHDISDEELDVLIGDDSRPFEKDILWAAIGTAAGAIAPAIQAVHGLTSEMPNFGFWDLAECVIFACGAIVAIIMVILISRKPKKTGAADLAKSIRERTAKKVGTTAKEV</sequence>